<gene>
    <name evidence="2" type="ORF">CSUI_003670</name>
</gene>
<keyword evidence="3" id="KW-1185">Reference proteome</keyword>
<sequence length="995" mass="107691">MDGGQKEVKTEPSPLVCQGDTARDGSRSGGETRGEGDRVKTQENTGARSVIDEAFCVLCAERQTSTPEELLEKPGPNEELRIPCAVAFSRLLAPPEEGSSRSLGTTSTPLHAILAISWCGSNSSARELLRAVLIGAGCCLFACTDVEGFYFCRSSGCFSELLRSILALQPYLPRLVRQGEEKKVSADAATQCMVKRADPVGLMEKGVEGHTVRQFVWGAVRELGGVACAPPFSKKQRAAWRSVMKKQIFQDADIRCLSAAIAAASASSEGQWLYVSRAAWLRQACAVQRGLHFAPGIEHASLRSCQLLRDGVELVRNVLTADAVASLYSMIMKHFELLMDRVLPVHREWPFSPPNSSLFKYNGIACRNSTMRVDVNLSEAHWEWGEGELRRRHLELQRQVLFLTRLAAAHIAQRFGTWRRGPRQAGGSSPMLYTSAGASSERSENDSCSARAVSEGCTPDAASAGGTAGGCAEPDSSLPEKSEKNETENECESQGSCDEKAEGKIPEEGVWRAITFGYIISIGPHSNDQKVHHDYHQEAYERNILNAFFPLVDITPDNSATTFLICGKKLLSCAGAGDMILMDNVVRHYGSSHVASTIRPLIYCSLADRRTTDTREPVGKKTHFYNWHQYPPLPSPCRSTAPETTPQVSRADKTANRRPQRVVFETLQDTQEETARRCFENGASAKTTGSTERQHGHQQESGRAGVGIERLRGQDWSSGAELDSPRSASHTTVLAGISRTLGENEESPGEKQESDESASLVSYAVQLLESNTSCHRGPECGDQRTPYAAKESARIRYMCPAAVKGSMDNGEAYTSEEKGRTFPSPGRENQPVGRLGDRNGGWEEMRDSSRCDERNFSRARNGAVGAEEGSLAGGFTRQVGGDGSEGEPHTPSSSGCTASNTGEGPTGSDAEKKASEVERGEGDPVVVSEETERQRAAGKEKSDAAAKAAEASRPVAHAGPGEQSTGGLPLYLRHVLLYRKHVATCGGASRKKAAV</sequence>
<feature type="compositionally biased region" description="Basic and acidic residues" evidence="1">
    <location>
        <begin position="835"/>
        <end position="856"/>
    </location>
</feature>
<dbReference type="AlphaFoldDB" id="A0A2C6L4K0"/>
<feature type="compositionally biased region" description="Basic and acidic residues" evidence="1">
    <location>
        <begin position="909"/>
        <end position="922"/>
    </location>
</feature>
<feature type="region of interest" description="Disordered" evidence="1">
    <location>
        <begin position="806"/>
        <end position="967"/>
    </location>
</feature>
<evidence type="ECO:0000256" key="1">
    <source>
        <dbReference type="SAM" id="MobiDB-lite"/>
    </source>
</evidence>
<protein>
    <submittedName>
        <fullName evidence="2">Uncharacterized protein</fullName>
    </submittedName>
</protein>
<feature type="region of interest" description="Disordered" evidence="1">
    <location>
        <begin position="419"/>
        <end position="447"/>
    </location>
</feature>
<proteinExistence type="predicted"/>
<accession>A0A2C6L4K0</accession>
<dbReference type="EMBL" id="MIGC01001655">
    <property type="protein sequence ID" value="PHJ22483.1"/>
    <property type="molecule type" value="Genomic_DNA"/>
</dbReference>
<dbReference type="RefSeq" id="XP_067924160.1">
    <property type="nucleotide sequence ID" value="XM_068063865.1"/>
</dbReference>
<feature type="region of interest" description="Disordered" evidence="1">
    <location>
        <begin position="635"/>
        <end position="708"/>
    </location>
</feature>
<reference evidence="2 3" key="1">
    <citation type="journal article" date="2017" name="Int. J. Parasitol.">
        <title>The genome of the protozoan parasite Cystoisospora suis and a reverse vaccinology approach to identify vaccine candidates.</title>
        <authorList>
            <person name="Palmieri N."/>
            <person name="Shrestha A."/>
            <person name="Ruttkowski B."/>
            <person name="Beck T."/>
            <person name="Vogl C."/>
            <person name="Tomley F."/>
            <person name="Blake D.P."/>
            <person name="Joachim A."/>
        </authorList>
    </citation>
    <scope>NUCLEOTIDE SEQUENCE [LARGE SCALE GENOMIC DNA]</scope>
    <source>
        <strain evidence="2 3">Wien I</strain>
    </source>
</reference>
<feature type="region of interest" description="Disordered" evidence="1">
    <location>
        <begin position="739"/>
        <end position="758"/>
    </location>
</feature>
<dbReference type="Proteomes" id="UP000221165">
    <property type="component" value="Unassembled WGS sequence"/>
</dbReference>
<comment type="caution">
    <text evidence="2">The sequence shown here is derived from an EMBL/GenBank/DDBJ whole genome shotgun (WGS) entry which is preliminary data.</text>
</comment>
<dbReference type="VEuPathDB" id="ToxoDB:CSUI_003670"/>
<feature type="compositionally biased region" description="Basic and acidic residues" evidence="1">
    <location>
        <begin position="1"/>
        <end position="10"/>
    </location>
</feature>
<organism evidence="2 3">
    <name type="scientific">Cystoisospora suis</name>
    <dbReference type="NCBI Taxonomy" id="483139"/>
    <lineage>
        <taxon>Eukaryota</taxon>
        <taxon>Sar</taxon>
        <taxon>Alveolata</taxon>
        <taxon>Apicomplexa</taxon>
        <taxon>Conoidasida</taxon>
        <taxon>Coccidia</taxon>
        <taxon>Eucoccidiorida</taxon>
        <taxon>Eimeriorina</taxon>
        <taxon>Sarcocystidae</taxon>
        <taxon>Cystoisospora</taxon>
    </lineage>
</organism>
<evidence type="ECO:0000313" key="3">
    <source>
        <dbReference type="Proteomes" id="UP000221165"/>
    </source>
</evidence>
<dbReference type="SUPFAM" id="SSF51197">
    <property type="entry name" value="Clavaminate synthase-like"/>
    <property type="match status" value="1"/>
</dbReference>
<dbReference type="Gene3D" id="2.60.120.620">
    <property type="entry name" value="q2cbj1_9rhob like domain"/>
    <property type="match status" value="1"/>
</dbReference>
<feature type="region of interest" description="Disordered" evidence="1">
    <location>
        <begin position="459"/>
        <end position="503"/>
    </location>
</feature>
<dbReference type="GeneID" id="94427076"/>
<feature type="compositionally biased region" description="Basic and acidic residues" evidence="1">
    <location>
        <begin position="478"/>
        <end position="487"/>
    </location>
</feature>
<dbReference type="OrthoDB" id="348452at2759"/>
<feature type="compositionally biased region" description="Basic and acidic residues" evidence="1">
    <location>
        <begin position="930"/>
        <end position="944"/>
    </location>
</feature>
<feature type="compositionally biased region" description="Polar residues" evidence="1">
    <location>
        <begin position="637"/>
        <end position="648"/>
    </location>
</feature>
<feature type="compositionally biased region" description="Polar residues" evidence="1">
    <location>
        <begin position="890"/>
        <end position="903"/>
    </location>
</feature>
<feature type="compositionally biased region" description="Basic and acidic residues" evidence="1">
    <location>
        <begin position="21"/>
        <end position="41"/>
    </location>
</feature>
<feature type="region of interest" description="Disordered" evidence="1">
    <location>
        <begin position="1"/>
        <end position="44"/>
    </location>
</feature>
<evidence type="ECO:0000313" key="2">
    <source>
        <dbReference type="EMBL" id="PHJ22483.1"/>
    </source>
</evidence>
<name>A0A2C6L4K0_9APIC</name>